<evidence type="ECO:0000313" key="2">
    <source>
        <dbReference type="EMBL" id="SFM98247.1"/>
    </source>
</evidence>
<organism evidence="2 3">
    <name type="scientific">Marinobacter pelagius</name>
    <dbReference type="NCBI Taxonomy" id="379482"/>
    <lineage>
        <taxon>Bacteria</taxon>
        <taxon>Pseudomonadati</taxon>
        <taxon>Pseudomonadota</taxon>
        <taxon>Gammaproteobacteria</taxon>
        <taxon>Pseudomonadales</taxon>
        <taxon>Marinobacteraceae</taxon>
        <taxon>Marinobacter</taxon>
    </lineage>
</organism>
<evidence type="ECO:0000256" key="1">
    <source>
        <dbReference type="SAM" id="SignalP"/>
    </source>
</evidence>
<dbReference type="AlphaFoldDB" id="A0A1I4VAR6"/>
<feature type="chain" id="PRO_5011676401" evidence="1">
    <location>
        <begin position="20"/>
        <end position="419"/>
    </location>
</feature>
<evidence type="ECO:0000313" key="3">
    <source>
        <dbReference type="Proteomes" id="UP000199339"/>
    </source>
</evidence>
<dbReference type="Pfam" id="PF03783">
    <property type="entry name" value="CsgG"/>
    <property type="match status" value="1"/>
</dbReference>
<dbReference type="GO" id="GO:0030288">
    <property type="term" value="C:outer membrane-bounded periplasmic space"/>
    <property type="evidence" value="ECO:0007669"/>
    <property type="project" value="InterPro"/>
</dbReference>
<keyword evidence="1" id="KW-0732">Signal</keyword>
<name>A0A1I4VAR6_9GAMM</name>
<dbReference type="Proteomes" id="UP000199339">
    <property type="component" value="Unassembled WGS sequence"/>
</dbReference>
<protein>
    <submittedName>
        <fullName evidence="2">Curli production assembly/transport component CsgG</fullName>
    </submittedName>
</protein>
<sequence>MVRLMIAIVMVLLPGISLAATETRTVHAEATGIDREQAIFNALGDAVRQVRGAQISASRQVQSALSRMSVRTGDGREASLEIQKGSSSKTSVSAEGLISGYRVLSVSNAQGGGKLARLTVDVPVYRSPGNPDDGRWRMAVYPVWSARPFYEVGNVRLSREEVSDRMTQAITEALVQSRRFAMLSRDKEHAINAERLRMAGDDVPVEEKAMLGNELGAEYLVTAQVTDLTLGIEETVSGLTGERSRKQTGALVLEARVLVPATGAIVWTHTFNLQPEHLGLEIDDTRGGIQSLFERAGQEVALSVIDVVWPPLVEGLQGEELIINMGGELMKKGQRWEVFSLGNSVQNSHTGQKLGRSEALVATVEVTRSTPKMAYARIVEGDVQGKGHVLRRPAHVEGQDPAEAIRGTRKRTCLPIDPC</sequence>
<accession>A0A1I4VAR6</accession>
<dbReference type="InterPro" id="IPR005534">
    <property type="entry name" value="Curli_assmbl/transp-comp_CsgG"/>
</dbReference>
<proteinExistence type="predicted"/>
<dbReference type="EMBL" id="FOUR01000003">
    <property type="protein sequence ID" value="SFM98247.1"/>
    <property type="molecule type" value="Genomic_DNA"/>
</dbReference>
<dbReference type="Gene3D" id="3.40.50.10610">
    <property type="entry name" value="ABC-type transport auxiliary lipoprotein component"/>
    <property type="match status" value="1"/>
</dbReference>
<gene>
    <name evidence="2" type="ORF">SAMN04487961_1801</name>
</gene>
<dbReference type="OrthoDB" id="5614584at2"/>
<keyword evidence="3" id="KW-1185">Reference proteome</keyword>
<reference evidence="3" key="1">
    <citation type="submission" date="2016-10" db="EMBL/GenBank/DDBJ databases">
        <authorList>
            <person name="Varghese N."/>
            <person name="Submissions S."/>
        </authorList>
    </citation>
    <scope>NUCLEOTIDE SEQUENCE [LARGE SCALE GENOMIC DNA]</scope>
    <source>
        <strain evidence="3">CGMCC 1.6775</strain>
    </source>
</reference>
<feature type="signal peptide" evidence="1">
    <location>
        <begin position="1"/>
        <end position="19"/>
    </location>
</feature>